<dbReference type="AlphaFoldDB" id="A0A017SX65"/>
<feature type="transmembrane region" description="Helical" evidence="2">
    <location>
        <begin position="228"/>
        <end position="245"/>
    </location>
</feature>
<protein>
    <recommendedName>
        <fullName evidence="3">Sulfatase N-terminal domain-containing protein</fullName>
    </recommendedName>
</protein>
<dbReference type="eggNOG" id="COG3119">
    <property type="taxonomic scope" value="Bacteria"/>
</dbReference>
<gene>
    <name evidence="4" type="ORF">CAP_8869</name>
</gene>
<feature type="transmembrane region" description="Helical" evidence="2">
    <location>
        <begin position="103"/>
        <end position="123"/>
    </location>
</feature>
<feature type="transmembrane region" description="Helical" evidence="2">
    <location>
        <begin position="143"/>
        <end position="162"/>
    </location>
</feature>
<reference evidence="4 5" key="1">
    <citation type="submission" date="2013-05" db="EMBL/GenBank/DDBJ databases">
        <title>Genome assembly of Chondromyces apiculatus DSM 436.</title>
        <authorList>
            <person name="Sharma G."/>
            <person name="Khatri I."/>
            <person name="Kaur C."/>
            <person name="Mayilraj S."/>
            <person name="Subramanian S."/>
        </authorList>
    </citation>
    <scope>NUCLEOTIDE SEQUENCE [LARGE SCALE GENOMIC DNA]</scope>
    <source>
        <strain evidence="4 5">DSM 436</strain>
    </source>
</reference>
<dbReference type="EMBL" id="ASRX01000094">
    <property type="protein sequence ID" value="EYF00921.1"/>
    <property type="molecule type" value="Genomic_DNA"/>
</dbReference>
<dbReference type="Gene3D" id="3.40.720.10">
    <property type="entry name" value="Alkaline Phosphatase, subunit A"/>
    <property type="match status" value="2"/>
</dbReference>
<keyword evidence="2" id="KW-1133">Transmembrane helix</keyword>
<keyword evidence="2" id="KW-0472">Membrane</keyword>
<comment type="caution">
    <text evidence="4">The sequence shown here is derived from an EMBL/GenBank/DDBJ whole genome shotgun (WGS) entry which is preliminary data.</text>
</comment>
<keyword evidence="2" id="KW-0812">Transmembrane</keyword>
<evidence type="ECO:0000313" key="4">
    <source>
        <dbReference type="EMBL" id="EYF00921.1"/>
    </source>
</evidence>
<proteinExistence type="inferred from homology"/>
<dbReference type="InterPro" id="IPR050738">
    <property type="entry name" value="Sulfatase"/>
</dbReference>
<feature type="transmembrane region" description="Helical" evidence="2">
    <location>
        <begin position="200"/>
        <end position="221"/>
    </location>
</feature>
<dbReference type="PANTHER" id="PTHR42693">
    <property type="entry name" value="ARYLSULFATASE FAMILY MEMBER"/>
    <property type="match status" value="1"/>
</dbReference>
<feature type="transmembrane region" description="Helical" evidence="2">
    <location>
        <begin position="169"/>
        <end position="188"/>
    </location>
</feature>
<evidence type="ECO:0000259" key="3">
    <source>
        <dbReference type="Pfam" id="PF00884"/>
    </source>
</evidence>
<organism evidence="4 5">
    <name type="scientific">Chondromyces apiculatus DSM 436</name>
    <dbReference type="NCBI Taxonomy" id="1192034"/>
    <lineage>
        <taxon>Bacteria</taxon>
        <taxon>Pseudomonadati</taxon>
        <taxon>Myxococcota</taxon>
        <taxon>Polyangia</taxon>
        <taxon>Polyangiales</taxon>
        <taxon>Polyangiaceae</taxon>
        <taxon>Chondromyces</taxon>
    </lineage>
</organism>
<evidence type="ECO:0000313" key="5">
    <source>
        <dbReference type="Proteomes" id="UP000019678"/>
    </source>
</evidence>
<feature type="domain" description="Sulfatase N-terminal" evidence="3">
    <location>
        <begin position="317"/>
        <end position="586"/>
    </location>
</feature>
<keyword evidence="5" id="KW-1185">Reference proteome</keyword>
<dbReference type="InterPro" id="IPR017850">
    <property type="entry name" value="Alkaline_phosphatase_core_sf"/>
</dbReference>
<comment type="similarity">
    <text evidence="1">Belongs to the sulfatase family.</text>
</comment>
<sequence>MPRSPDAAQEREAHPARLAGPQEAAVHACLSTMGGSASIVLTHAVALTLRSSRPPGGLRARLLMYLWEAAGTLAMGVTLAVPLALGAYLVARGSPAETARRRRWFAALLCYAAGAAVLMGVVLSDDLHRQARIPWGSRLEAPLFVLYALLCGLAVPLAHVVGTRAWPRWLSVVLGVLGLVALGANHGFLRDDYPGVHGALAWVSGTLTGAAVAPCCARVVARWRPRTRALLGAASLLPFALVLGAQPSNAVRLSLLRDPCSLAAWTLARVRWSSPGPQPAPGAEPPLPPDLSASFWRDRASLPPTPSRSSLAPGIAPVVVLITVDAMRADVLSDAAHPAHERALPVLTTLAREGAYFPRVIAPGSQTAVSLATMFSGRYFSQMVWGMYGRGNARFVYPAKDPARRFPELLTEHGVRTASVCSLNFLAGAYGVARGFQDEQVVARGRHHAHAQAVVDPLLEILEGAGAGPLFVYAHLTEPHAPYDRGARTGGAFERYLSEVGVADAQLGRVVAVLEERFRDRGYLFVTSDHGEAFGEHGTREHSKTLYEELVQVPLLARGPGIVPRRIEERVGLIDLGPTILDLFGVETPASFFGQSLVPRLAGRAGEEAPLDRPLLAEGRLRRALYWGDLKVIDDPRRKVVEAYDLAADPLETRNLFDAERPRVLPALLALRAFFKAHRPARPGYEPPYRP</sequence>
<dbReference type="CDD" id="cd16148">
    <property type="entry name" value="sulfatase_like"/>
    <property type="match status" value="1"/>
</dbReference>
<dbReference type="InterPro" id="IPR000917">
    <property type="entry name" value="Sulfatase_N"/>
</dbReference>
<evidence type="ECO:0000256" key="2">
    <source>
        <dbReference type="SAM" id="Phobius"/>
    </source>
</evidence>
<dbReference type="STRING" id="1192034.CAP_8869"/>
<dbReference type="SUPFAM" id="SSF53649">
    <property type="entry name" value="Alkaline phosphatase-like"/>
    <property type="match status" value="1"/>
</dbReference>
<feature type="transmembrane region" description="Helical" evidence="2">
    <location>
        <begin position="69"/>
        <end position="91"/>
    </location>
</feature>
<dbReference type="Proteomes" id="UP000019678">
    <property type="component" value="Unassembled WGS sequence"/>
</dbReference>
<evidence type="ECO:0000256" key="1">
    <source>
        <dbReference type="ARBA" id="ARBA00008779"/>
    </source>
</evidence>
<name>A0A017SX65_9BACT</name>
<accession>A0A017SX65</accession>
<dbReference type="GO" id="GO:0004065">
    <property type="term" value="F:arylsulfatase activity"/>
    <property type="evidence" value="ECO:0007669"/>
    <property type="project" value="TreeGrafter"/>
</dbReference>
<dbReference type="PANTHER" id="PTHR42693:SF33">
    <property type="entry name" value="ARYLSULFATASE"/>
    <property type="match status" value="1"/>
</dbReference>
<dbReference type="Pfam" id="PF00884">
    <property type="entry name" value="Sulfatase"/>
    <property type="match status" value="1"/>
</dbReference>